<accession>A0ABW5DTU8</accession>
<dbReference type="NCBIfam" id="NF001221">
    <property type="entry name" value="PRK00197.1"/>
    <property type="match status" value="1"/>
</dbReference>
<dbReference type="GO" id="GO:0004350">
    <property type="term" value="F:glutamate-5-semialdehyde dehydrogenase activity"/>
    <property type="evidence" value="ECO:0007669"/>
    <property type="project" value="UniProtKB-EC"/>
</dbReference>
<feature type="domain" description="Aldehyde dehydrogenase" evidence="8">
    <location>
        <begin position="6"/>
        <end position="271"/>
    </location>
</feature>
<evidence type="ECO:0000313" key="10">
    <source>
        <dbReference type="Proteomes" id="UP001597295"/>
    </source>
</evidence>
<protein>
    <recommendedName>
        <fullName evidence="7">Gamma-glutamyl phosphate reductase</fullName>
        <shortName evidence="7">GPR</shortName>
        <ecNumber evidence="7">1.2.1.41</ecNumber>
    </recommendedName>
    <alternativeName>
        <fullName evidence="7">Glutamate-5-semialdehyde dehydrogenase</fullName>
    </alternativeName>
    <alternativeName>
        <fullName evidence="7">Glutamyl-gamma-semialdehyde dehydrogenase</fullName>
        <shortName evidence="7">GSA dehydrogenase</shortName>
    </alternativeName>
</protein>
<name>A0ABW5DTU8_9PROT</name>
<dbReference type="PIRSF" id="PIRSF000151">
    <property type="entry name" value="GPR"/>
    <property type="match status" value="1"/>
</dbReference>
<keyword evidence="7" id="KW-0963">Cytoplasm</keyword>
<dbReference type="HAMAP" id="MF_00412">
    <property type="entry name" value="ProA"/>
    <property type="match status" value="1"/>
</dbReference>
<dbReference type="PANTHER" id="PTHR11063">
    <property type="entry name" value="GLUTAMATE SEMIALDEHYDE DEHYDROGENASE"/>
    <property type="match status" value="1"/>
</dbReference>
<dbReference type="Proteomes" id="UP001597295">
    <property type="component" value="Unassembled WGS sequence"/>
</dbReference>
<keyword evidence="4 7" id="KW-0521">NADP</keyword>
<dbReference type="EMBL" id="JBHUIP010000012">
    <property type="protein sequence ID" value="MFD2264108.1"/>
    <property type="molecule type" value="Genomic_DNA"/>
</dbReference>
<dbReference type="RefSeq" id="WP_379877147.1">
    <property type="nucleotide sequence ID" value="NZ_JBHUIP010000012.1"/>
</dbReference>
<dbReference type="Gene3D" id="3.40.605.10">
    <property type="entry name" value="Aldehyde Dehydrogenase, Chain A, domain 1"/>
    <property type="match status" value="1"/>
</dbReference>
<dbReference type="Pfam" id="PF00171">
    <property type="entry name" value="Aldedh"/>
    <property type="match status" value="1"/>
</dbReference>
<evidence type="ECO:0000256" key="6">
    <source>
        <dbReference type="ARBA" id="ARBA00049024"/>
    </source>
</evidence>
<proteinExistence type="inferred from homology"/>
<evidence type="ECO:0000256" key="2">
    <source>
        <dbReference type="ARBA" id="ARBA00022605"/>
    </source>
</evidence>
<dbReference type="NCBIfam" id="TIGR00407">
    <property type="entry name" value="proA"/>
    <property type="match status" value="1"/>
</dbReference>
<evidence type="ECO:0000256" key="7">
    <source>
        <dbReference type="HAMAP-Rule" id="MF_00412"/>
    </source>
</evidence>
<organism evidence="9 10">
    <name type="scientific">Lacibacterium aquatile</name>
    <dbReference type="NCBI Taxonomy" id="1168082"/>
    <lineage>
        <taxon>Bacteria</taxon>
        <taxon>Pseudomonadati</taxon>
        <taxon>Pseudomonadota</taxon>
        <taxon>Alphaproteobacteria</taxon>
        <taxon>Rhodospirillales</taxon>
        <taxon>Rhodospirillaceae</taxon>
    </lineage>
</organism>
<evidence type="ECO:0000256" key="3">
    <source>
        <dbReference type="ARBA" id="ARBA00022650"/>
    </source>
</evidence>
<evidence type="ECO:0000259" key="8">
    <source>
        <dbReference type="Pfam" id="PF00171"/>
    </source>
</evidence>
<keyword evidence="3 7" id="KW-0641">Proline biosynthesis</keyword>
<comment type="function">
    <text evidence="7">Catalyzes the NADPH-dependent reduction of L-glutamate 5-phosphate into L-glutamate 5-semialdehyde and phosphate. The product spontaneously undergoes cyclization to form 1-pyrroline-5-carboxylate.</text>
</comment>
<comment type="pathway">
    <text evidence="1 7">Amino-acid biosynthesis; L-proline biosynthesis; L-glutamate 5-semialdehyde from L-glutamate: step 2/2.</text>
</comment>
<dbReference type="InterPro" id="IPR016161">
    <property type="entry name" value="Ald_DH/histidinol_DH"/>
</dbReference>
<comment type="caution">
    <text evidence="9">The sequence shown here is derived from an EMBL/GenBank/DDBJ whole genome shotgun (WGS) entry which is preliminary data.</text>
</comment>
<comment type="subcellular location">
    <subcellularLocation>
        <location evidence="7">Cytoplasm</location>
    </subcellularLocation>
</comment>
<dbReference type="InterPro" id="IPR012134">
    <property type="entry name" value="Glu-5-SA_DH"/>
</dbReference>
<keyword evidence="10" id="KW-1185">Reference proteome</keyword>
<sequence length="422" mass="43939">MSAQLQDDLNKQMAALGQRARAASQELIASTPDQRRVAIAAMAAEIRKDADAILAANAKDLAAAGDLGAAMRDRLVLDAKRIEAIAASLDEIAAMPDPLGEVMESWERPNGLTFQKVRVPLGVIGIIYESRPNVTADAGALCVKSGNAAVLRGGSESFHSSGALLAALRRGLASAGLPEDAIQSLPTTDRAAVGIMLGMVDDIDVIIPRGGKGLIARVSAESRIPVIKHLDGNCHTYVQSSADLAKARAVILNAKLRRTGVCGATESLLFDRAAVGSHALLILRDLLDAGCEVRADATLQALDTRIRPADEADWGTEYLDKIVSAKVVDGVDAAIAHVNLYGSHHTDAILTEDKAAAAAFTAKVDSAIVVVNASTQFADGGEFGFGAEIGISTGKLHARGPVGAQHLTSHKYVLTGDGTVRG</sequence>
<dbReference type="InterPro" id="IPR016163">
    <property type="entry name" value="Ald_DH_C"/>
</dbReference>
<evidence type="ECO:0000313" key="9">
    <source>
        <dbReference type="EMBL" id="MFD2264108.1"/>
    </source>
</evidence>
<dbReference type="InterPro" id="IPR015590">
    <property type="entry name" value="Aldehyde_DH_dom"/>
</dbReference>
<dbReference type="InterPro" id="IPR016162">
    <property type="entry name" value="Ald_DH_N"/>
</dbReference>
<gene>
    <name evidence="7" type="primary">proA</name>
    <name evidence="9" type="ORF">ACFSM5_14495</name>
</gene>
<dbReference type="EC" id="1.2.1.41" evidence="7"/>
<keyword evidence="5 7" id="KW-0560">Oxidoreductase</keyword>
<dbReference type="SUPFAM" id="SSF53720">
    <property type="entry name" value="ALDH-like"/>
    <property type="match status" value="1"/>
</dbReference>
<comment type="similarity">
    <text evidence="7">Belongs to the gamma-glutamyl phosphate reductase family.</text>
</comment>
<reference evidence="10" key="1">
    <citation type="journal article" date="2019" name="Int. J. Syst. Evol. Microbiol.">
        <title>The Global Catalogue of Microorganisms (GCM) 10K type strain sequencing project: providing services to taxonomists for standard genome sequencing and annotation.</title>
        <authorList>
            <consortium name="The Broad Institute Genomics Platform"/>
            <consortium name="The Broad Institute Genome Sequencing Center for Infectious Disease"/>
            <person name="Wu L."/>
            <person name="Ma J."/>
        </authorList>
    </citation>
    <scope>NUCLEOTIDE SEQUENCE [LARGE SCALE GENOMIC DNA]</scope>
    <source>
        <strain evidence="10">CGMCC 1.19062</strain>
    </source>
</reference>
<evidence type="ECO:0000256" key="1">
    <source>
        <dbReference type="ARBA" id="ARBA00004985"/>
    </source>
</evidence>
<dbReference type="CDD" id="cd07079">
    <property type="entry name" value="ALDH_F18-19_ProA-GPR"/>
    <property type="match status" value="1"/>
</dbReference>
<dbReference type="InterPro" id="IPR000965">
    <property type="entry name" value="GPR_dom"/>
</dbReference>
<evidence type="ECO:0000256" key="4">
    <source>
        <dbReference type="ARBA" id="ARBA00022857"/>
    </source>
</evidence>
<evidence type="ECO:0000256" key="5">
    <source>
        <dbReference type="ARBA" id="ARBA00023002"/>
    </source>
</evidence>
<dbReference type="Gene3D" id="3.40.309.10">
    <property type="entry name" value="Aldehyde Dehydrogenase, Chain A, domain 2"/>
    <property type="match status" value="1"/>
</dbReference>
<comment type="catalytic activity">
    <reaction evidence="6 7">
        <text>L-glutamate 5-semialdehyde + phosphate + NADP(+) = L-glutamyl 5-phosphate + NADPH + H(+)</text>
        <dbReference type="Rhea" id="RHEA:19541"/>
        <dbReference type="ChEBI" id="CHEBI:15378"/>
        <dbReference type="ChEBI" id="CHEBI:43474"/>
        <dbReference type="ChEBI" id="CHEBI:57783"/>
        <dbReference type="ChEBI" id="CHEBI:58066"/>
        <dbReference type="ChEBI" id="CHEBI:58274"/>
        <dbReference type="ChEBI" id="CHEBI:58349"/>
        <dbReference type="EC" id="1.2.1.41"/>
    </reaction>
</comment>
<dbReference type="PANTHER" id="PTHR11063:SF8">
    <property type="entry name" value="DELTA-1-PYRROLINE-5-CARBOXYLATE SYNTHASE"/>
    <property type="match status" value="1"/>
</dbReference>
<keyword evidence="2 7" id="KW-0028">Amino-acid biosynthesis</keyword>